<evidence type="ECO:0000256" key="1">
    <source>
        <dbReference type="SAM" id="Phobius"/>
    </source>
</evidence>
<dbReference type="Proteomes" id="UP000027616">
    <property type="component" value="Chromosome I"/>
</dbReference>
<proteinExistence type="predicted"/>
<sequence>MVISHRPRMPHDFCHISIAFAAAFAAKLTMLAVWHNI</sequence>
<keyword evidence="1" id="KW-0812">Transmembrane</keyword>
<evidence type="ECO:0000313" key="3">
    <source>
        <dbReference type="Proteomes" id="UP000027616"/>
    </source>
</evidence>
<keyword evidence="3" id="KW-1185">Reference proteome</keyword>
<dbReference type="KEGG" id="rbc:BN938_2108"/>
<keyword evidence="1" id="KW-0472">Membrane</keyword>
<dbReference type="AlphaFoldDB" id="A0A060R9A2"/>
<dbReference type="STRING" id="1433126.BN938_2108"/>
<accession>A0A060R9A2</accession>
<feature type="transmembrane region" description="Helical" evidence="1">
    <location>
        <begin position="12"/>
        <end position="34"/>
    </location>
</feature>
<gene>
    <name evidence="2" type="ORF">BN938_2108</name>
</gene>
<dbReference type="EMBL" id="HG934468">
    <property type="protein sequence ID" value="CDN32181.1"/>
    <property type="molecule type" value="Genomic_DNA"/>
</dbReference>
<protein>
    <submittedName>
        <fullName evidence="2">Uncharacterized protein</fullName>
    </submittedName>
</protein>
<keyword evidence="1" id="KW-1133">Transmembrane helix</keyword>
<dbReference type="HOGENOM" id="CLU_3346054_0_0_10"/>
<name>A0A060R9A2_9BACT</name>
<reference evidence="2 3" key="1">
    <citation type="journal article" date="2015" name="Genome Announc.">
        <title>Complete Genome Sequence of the Novel Leech Symbiont Mucinivorans hirudinis M3T.</title>
        <authorList>
            <person name="Nelson M.C."/>
            <person name="Bomar L."/>
            <person name="Graf J."/>
        </authorList>
    </citation>
    <scope>NUCLEOTIDE SEQUENCE [LARGE SCALE GENOMIC DNA]</scope>
    <source>
        <strain evidence="3">M3</strain>
    </source>
</reference>
<organism evidence="2 3">
    <name type="scientific">Mucinivorans hirudinis</name>
    <dbReference type="NCBI Taxonomy" id="1433126"/>
    <lineage>
        <taxon>Bacteria</taxon>
        <taxon>Pseudomonadati</taxon>
        <taxon>Bacteroidota</taxon>
        <taxon>Bacteroidia</taxon>
        <taxon>Bacteroidales</taxon>
        <taxon>Rikenellaceae</taxon>
        <taxon>Mucinivorans</taxon>
    </lineage>
</organism>
<evidence type="ECO:0000313" key="2">
    <source>
        <dbReference type="EMBL" id="CDN32181.1"/>
    </source>
</evidence>